<reference evidence="11" key="1">
    <citation type="submission" date="2016-06" db="EMBL/GenBank/DDBJ databases">
        <authorList>
            <person name="Nascimento L."/>
            <person name="Pereira R.V."/>
            <person name="Martins L.F."/>
            <person name="Quaggio R.B."/>
            <person name="Silva A.M."/>
            <person name="Setubal J.C."/>
        </authorList>
    </citation>
    <scope>NUCLEOTIDE SEQUENCE [LARGE SCALE GENOMIC DNA]</scope>
</reference>
<comment type="subcellular location">
    <subcellularLocation>
        <location evidence="1">Cell membrane</location>
        <topology evidence="1">Peripheral membrane protein</topology>
    </subcellularLocation>
</comment>
<dbReference type="InterPro" id="IPR003593">
    <property type="entry name" value="AAA+_ATPase"/>
</dbReference>
<evidence type="ECO:0000313" key="11">
    <source>
        <dbReference type="Proteomes" id="UP000196475"/>
    </source>
</evidence>
<sequence>MPAPHPVVQTRRLSFSYQAGDIREVNAVLKEINLQVAPGEYLVILGHNGSGKSTLAKQLNALLTPSEGQVLVCGMDTRDDSCRWEIRRQAGMVFQNPDNQIVGTTVEEDVAFGLENLGVAYEEMRQRVDESLKKLDIQHLAEREPHQLSGGQKQRLAIAGILAMRPTIIILDEATAMLDPSGRQEVMRAVRQLNRQEGICVIQITHFMEEALCADRVVVMQEGRIQMQGPPEEILLNREALLAAGLEVPFAVELAERLRRHGIPLDEKILHREQLVEALWTLLSKN</sequence>
<dbReference type="CDD" id="cd03225">
    <property type="entry name" value="ABC_cobalt_CbiO_domain1"/>
    <property type="match status" value="1"/>
</dbReference>
<keyword evidence="7" id="KW-1278">Translocase</keyword>
<dbReference type="Proteomes" id="UP000196475">
    <property type="component" value="Unassembled WGS sequence"/>
</dbReference>
<dbReference type="NCBIfam" id="TIGR04520">
    <property type="entry name" value="ECF_ATPase_1"/>
    <property type="match status" value="1"/>
</dbReference>
<name>A0A1Y3PKS4_9BACI</name>
<evidence type="ECO:0000256" key="1">
    <source>
        <dbReference type="ARBA" id="ARBA00004202"/>
    </source>
</evidence>
<dbReference type="InterPro" id="IPR027417">
    <property type="entry name" value="P-loop_NTPase"/>
</dbReference>
<evidence type="ECO:0000256" key="6">
    <source>
        <dbReference type="ARBA" id="ARBA00022840"/>
    </source>
</evidence>
<dbReference type="GO" id="GO:0015087">
    <property type="term" value="F:cobalt ion transmembrane transporter activity"/>
    <property type="evidence" value="ECO:0007669"/>
    <property type="project" value="UniProtKB-ARBA"/>
</dbReference>
<protein>
    <submittedName>
        <fullName evidence="10">Energy-coupling factor transporter ATPase</fullName>
    </submittedName>
</protein>
<evidence type="ECO:0000256" key="4">
    <source>
        <dbReference type="ARBA" id="ARBA00022475"/>
    </source>
</evidence>
<evidence type="ECO:0000313" key="10">
    <source>
        <dbReference type="EMBL" id="OUM87961.1"/>
    </source>
</evidence>
<dbReference type="PROSITE" id="PS00211">
    <property type="entry name" value="ABC_TRANSPORTER_1"/>
    <property type="match status" value="1"/>
</dbReference>
<dbReference type="PROSITE" id="PS50893">
    <property type="entry name" value="ABC_TRANSPORTER_2"/>
    <property type="match status" value="1"/>
</dbReference>
<feature type="domain" description="ABC transporter" evidence="9">
    <location>
        <begin position="8"/>
        <end position="247"/>
    </location>
</feature>
<dbReference type="PANTHER" id="PTHR43553:SF24">
    <property type="entry name" value="ENERGY-COUPLING FACTOR TRANSPORTER ATP-BINDING PROTEIN ECFA1"/>
    <property type="match status" value="1"/>
</dbReference>
<proteinExistence type="inferred from homology"/>
<dbReference type="GO" id="GO:0043190">
    <property type="term" value="C:ATP-binding cassette (ABC) transporter complex"/>
    <property type="evidence" value="ECO:0007669"/>
    <property type="project" value="TreeGrafter"/>
</dbReference>
<keyword evidence="5" id="KW-0547">Nucleotide-binding</keyword>
<dbReference type="GO" id="GO:0005524">
    <property type="term" value="F:ATP binding"/>
    <property type="evidence" value="ECO:0007669"/>
    <property type="project" value="UniProtKB-KW"/>
</dbReference>
<evidence type="ECO:0000256" key="8">
    <source>
        <dbReference type="ARBA" id="ARBA00023136"/>
    </source>
</evidence>
<dbReference type="FunFam" id="3.40.50.300:FF:000224">
    <property type="entry name" value="Energy-coupling factor transporter ATP-binding protein EcfA"/>
    <property type="match status" value="1"/>
</dbReference>
<evidence type="ECO:0000256" key="5">
    <source>
        <dbReference type="ARBA" id="ARBA00022741"/>
    </source>
</evidence>
<evidence type="ECO:0000256" key="2">
    <source>
        <dbReference type="ARBA" id="ARBA00005417"/>
    </source>
</evidence>
<dbReference type="InterPro" id="IPR050095">
    <property type="entry name" value="ECF_ABC_transporter_ATP-bd"/>
</dbReference>
<dbReference type="SUPFAM" id="SSF52540">
    <property type="entry name" value="P-loop containing nucleoside triphosphate hydrolases"/>
    <property type="match status" value="1"/>
</dbReference>
<comment type="similarity">
    <text evidence="2">Belongs to the ABC transporter superfamily.</text>
</comment>
<evidence type="ECO:0000256" key="3">
    <source>
        <dbReference type="ARBA" id="ARBA00022448"/>
    </source>
</evidence>
<dbReference type="Pfam" id="PF00005">
    <property type="entry name" value="ABC_tran"/>
    <property type="match status" value="1"/>
</dbReference>
<gene>
    <name evidence="10" type="ORF">BAA01_11045</name>
</gene>
<dbReference type="AlphaFoldDB" id="A0A1Y3PKS4"/>
<accession>A0A1Y3PKS4</accession>
<comment type="caution">
    <text evidence="10">The sequence shown here is derived from an EMBL/GenBank/DDBJ whole genome shotgun (WGS) entry which is preliminary data.</text>
</comment>
<dbReference type="InterPro" id="IPR015856">
    <property type="entry name" value="ABC_transpr_CbiO/EcfA_su"/>
</dbReference>
<keyword evidence="6" id="KW-0067">ATP-binding</keyword>
<keyword evidence="4" id="KW-1003">Cell membrane</keyword>
<dbReference type="InterPro" id="IPR017871">
    <property type="entry name" value="ABC_transporter-like_CS"/>
</dbReference>
<keyword evidence="8" id="KW-0472">Membrane</keyword>
<dbReference type="Gene3D" id="3.40.50.300">
    <property type="entry name" value="P-loop containing nucleotide triphosphate hydrolases"/>
    <property type="match status" value="1"/>
</dbReference>
<organism evidence="10 11">
    <name type="scientific">Bacillus thermozeamaize</name>
    <dbReference type="NCBI Taxonomy" id="230954"/>
    <lineage>
        <taxon>Bacteria</taxon>
        <taxon>Bacillati</taxon>
        <taxon>Bacillota</taxon>
        <taxon>Bacilli</taxon>
        <taxon>Bacillales</taxon>
        <taxon>Bacillaceae</taxon>
        <taxon>Bacillus</taxon>
    </lineage>
</organism>
<dbReference type="GO" id="GO:0042626">
    <property type="term" value="F:ATPase-coupled transmembrane transporter activity"/>
    <property type="evidence" value="ECO:0007669"/>
    <property type="project" value="TreeGrafter"/>
</dbReference>
<evidence type="ECO:0000256" key="7">
    <source>
        <dbReference type="ARBA" id="ARBA00022967"/>
    </source>
</evidence>
<dbReference type="NCBIfam" id="NF010167">
    <property type="entry name" value="PRK13648.1"/>
    <property type="match status" value="1"/>
</dbReference>
<dbReference type="GO" id="GO:0016887">
    <property type="term" value="F:ATP hydrolysis activity"/>
    <property type="evidence" value="ECO:0007669"/>
    <property type="project" value="InterPro"/>
</dbReference>
<dbReference type="SMART" id="SM00382">
    <property type="entry name" value="AAA"/>
    <property type="match status" value="1"/>
</dbReference>
<dbReference type="EMBL" id="LZRT01000067">
    <property type="protein sequence ID" value="OUM87961.1"/>
    <property type="molecule type" value="Genomic_DNA"/>
</dbReference>
<dbReference type="InterPro" id="IPR030947">
    <property type="entry name" value="EcfA_1"/>
</dbReference>
<evidence type="ECO:0000259" key="9">
    <source>
        <dbReference type="PROSITE" id="PS50893"/>
    </source>
</evidence>
<keyword evidence="3" id="KW-0813">Transport</keyword>
<dbReference type="InterPro" id="IPR003439">
    <property type="entry name" value="ABC_transporter-like_ATP-bd"/>
</dbReference>
<dbReference type="PANTHER" id="PTHR43553">
    <property type="entry name" value="HEAVY METAL TRANSPORTER"/>
    <property type="match status" value="1"/>
</dbReference>